<sequence length="431" mass="49119">MGTKRKAATIFSSVILLSFLFQTFSQLHGSLDEGLVDKVQVGVVLDMASLEGKIIHSCISMAISDFYSLHTHYKTRLVLHIEDSKGEPLYALSAAFNLLKNKKVRGIIGVQTSLEAKLMAELGNKAKFPVISFSTPSPSPSFTKYPYFLQIMEDDIHQAKGIVAMIEAFKWRDVILIYEDTDSVRDIILYFLIFYEKNIRIAFKNAFSTTSEDDHIIEELQKLKELQTTVFVVHASHFLVSRICLTAKSLGMMNEGYVWIMTTRSMNVIHSMDSSVIESMQGVIGFKSYIPPSKKLENFTKRWRRKIHAQQLEIEITDLSAYSLWAYDFAWALAKAIEKVNWEIAFTHKPNKMGLNLIDLYNLTTSKYGSMLTKEILQSRFKGLSGAFQFVDGKLVLNTFEIVNVIGRGERRVGYWNAVGKHHKRIILIIK</sequence>
<dbReference type="AlphaFoldDB" id="A0A6A6KTJ2"/>
<dbReference type="Proteomes" id="UP000467840">
    <property type="component" value="Chromosome 13"/>
</dbReference>
<keyword evidence="4" id="KW-0472">Membrane</keyword>
<feature type="chain" id="PRO_5025391916" description="Receptor ligand binding region domain-containing protein" evidence="5">
    <location>
        <begin position="26"/>
        <end position="431"/>
    </location>
</feature>
<protein>
    <recommendedName>
        <fullName evidence="6">Receptor ligand binding region domain-containing protein</fullName>
    </recommendedName>
</protein>
<name>A0A6A6KTJ2_HEVBR</name>
<keyword evidence="8" id="KW-1185">Reference proteome</keyword>
<dbReference type="PANTHER" id="PTHR34836">
    <property type="entry name" value="OS06G0188250 PROTEIN"/>
    <property type="match status" value="1"/>
</dbReference>
<evidence type="ECO:0000256" key="2">
    <source>
        <dbReference type="ARBA" id="ARBA00022692"/>
    </source>
</evidence>
<comment type="caution">
    <text evidence="7">The sequence shown here is derived from an EMBL/GenBank/DDBJ whole genome shotgun (WGS) entry which is preliminary data.</text>
</comment>
<proteinExistence type="predicted"/>
<dbReference type="EMBL" id="JAAGAX010000014">
    <property type="protein sequence ID" value="KAF2292332.1"/>
    <property type="molecule type" value="Genomic_DNA"/>
</dbReference>
<organism evidence="7 8">
    <name type="scientific">Hevea brasiliensis</name>
    <name type="common">Para rubber tree</name>
    <name type="synonym">Siphonia brasiliensis</name>
    <dbReference type="NCBI Taxonomy" id="3981"/>
    <lineage>
        <taxon>Eukaryota</taxon>
        <taxon>Viridiplantae</taxon>
        <taxon>Streptophyta</taxon>
        <taxon>Embryophyta</taxon>
        <taxon>Tracheophyta</taxon>
        <taxon>Spermatophyta</taxon>
        <taxon>Magnoliopsida</taxon>
        <taxon>eudicotyledons</taxon>
        <taxon>Gunneridae</taxon>
        <taxon>Pentapetalae</taxon>
        <taxon>rosids</taxon>
        <taxon>fabids</taxon>
        <taxon>Malpighiales</taxon>
        <taxon>Euphorbiaceae</taxon>
        <taxon>Crotonoideae</taxon>
        <taxon>Micrandreae</taxon>
        <taxon>Hevea</taxon>
    </lineage>
</organism>
<reference evidence="7 8" key="1">
    <citation type="journal article" date="2020" name="Mol. Plant">
        <title>The Chromosome-Based Rubber Tree Genome Provides New Insights into Spurge Genome Evolution and Rubber Biosynthesis.</title>
        <authorList>
            <person name="Liu J."/>
            <person name="Shi C."/>
            <person name="Shi C.C."/>
            <person name="Li W."/>
            <person name="Zhang Q.J."/>
            <person name="Zhang Y."/>
            <person name="Li K."/>
            <person name="Lu H.F."/>
            <person name="Shi C."/>
            <person name="Zhu S.T."/>
            <person name="Xiao Z.Y."/>
            <person name="Nan H."/>
            <person name="Yue Y."/>
            <person name="Zhu X.G."/>
            <person name="Wu Y."/>
            <person name="Hong X.N."/>
            <person name="Fan G.Y."/>
            <person name="Tong Y."/>
            <person name="Zhang D."/>
            <person name="Mao C.L."/>
            <person name="Liu Y.L."/>
            <person name="Hao S.J."/>
            <person name="Liu W.Q."/>
            <person name="Lv M.Q."/>
            <person name="Zhang H.B."/>
            <person name="Liu Y."/>
            <person name="Hu-Tang G.R."/>
            <person name="Wang J.P."/>
            <person name="Wang J.H."/>
            <person name="Sun Y.H."/>
            <person name="Ni S.B."/>
            <person name="Chen W.B."/>
            <person name="Zhang X.C."/>
            <person name="Jiao Y.N."/>
            <person name="Eichler E.E."/>
            <person name="Li G.H."/>
            <person name="Liu X."/>
            <person name="Gao L.Z."/>
        </authorList>
    </citation>
    <scope>NUCLEOTIDE SEQUENCE [LARGE SCALE GENOMIC DNA]</scope>
    <source>
        <strain evidence="8">cv. GT1</strain>
        <tissue evidence="7">Leaf</tissue>
    </source>
</reference>
<dbReference type="PANTHER" id="PTHR34836:SF6">
    <property type="entry name" value="PERIPLASMIC BINDING PROTEIN-LIKE I"/>
    <property type="match status" value="1"/>
</dbReference>
<keyword evidence="2" id="KW-0812">Transmembrane</keyword>
<evidence type="ECO:0000313" key="8">
    <source>
        <dbReference type="Proteomes" id="UP000467840"/>
    </source>
</evidence>
<dbReference type="CDD" id="cd19990">
    <property type="entry name" value="PBP1_GABAb_receptor_plant"/>
    <property type="match status" value="1"/>
</dbReference>
<evidence type="ECO:0000259" key="6">
    <source>
        <dbReference type="Pfam" id="PF01094"/>
    </source>
</evidence>
<dbReference type="InterPro" id="IPR044440">
    <property type="entry name" value="GABAb_receptor_plant_PBP1"/>
</dbReference>
<gene>
    <name evidence="7" type="ORF">GH714_019360</name>
</gene>
<feature type="signal peptide" evidence="5">
    <location>
        <begin position="1"/>
        <end position="25"/>
    </location>
</feature>
<dbReference type="InterPro" id="IPR028082">
    <property type="entry name" value="Peripla_BP_I"/>
</dbReference>
<evidence type="ECO:0000313" key="7">
    <source>
        <dbReference type="EMBL" id="KAF2292332.1"/>
    </source>
</evidence>
<keyword evidence="5" id="KW-0732">Signal</keyword>
<evidence type="ECO:0000256" key="1">
    <source>
        <dbReference type="ARBA" id="ARBA00004370"/>
    </source>
</evidence>
<dbReference type="InterPro" id="IPR015683">
    <property type="entry name" value="Ionotropic_Glu_rcpt"/>
</dbReference>
<dbReference type="FunFam" id="3.40.50.2300:FF:000081">
    <property type="entry name" value="Glutamate receptor"/>
    <property type="match status" value="1"/>
</dbReference>
<dbReference type="InterPro" id="IPR001828">
    <property type="entry name" value="ANF_lig-bd_rcpt"/>
</dbReference>
<evidence type="ECO:0000256" key="5">
    <source>
        <dbReference type="SAM" id="SignalP"/>
    </source>
</evidence>
<accession>A0A6A6KTJ2</accession>
<dbReference type="Gene3D" id="3.40.50.2300">
    <property type="match status" value="2"/>
</dbReference>
<comment type="subcellular location">
    <subcellularLocation>
        <location evidence="1">Membrane</location>
    </subcellularLocation>
</comment>
<dbReference type="Pfam" id="PF01094">
    <property type="entry name" value="ANF_receptor"/>
    <property type="match status" value="1"/>
</dbReference>
<dbReference type="GO" id="GO:0016020">
    <property type="term" value="C:membrane"/>
    <property type="evidence" value="ECO:0007669"/>
    <property type="project" value="UniProtKB-SubCell"/>
</dbReference>
<feature type="domain" description="Receptor ligand binding region" evidence="6">
    <location>
        <begin position="58"/>
        <end position="407"/>
    </location>
</feature>
<keyword evidence="3" id="KW-1133">Transmembrane helix</keyword>
<evidence type="ECO:0000256" key="4">
    <source>
        <dbReference type="ARBA" id="ARBA00023136"/>
    </source>
</evidence>
<dbReference type="SUPFAM" id="SSF53822">
    <property type="entry name" value="Periplasmic binding protein-like I"/>
    <property type="match status" value="1"/>
</dbReference>
<evidence type="ECO:0000256" key="3">
    <source>
        <dbReference type="ARBA" id="ARBA00022989"/>
    </source>
</evidence>